<sequence length="504" mass="56275">MPSLRNTVFIVAIVVVSQIFLCSCSVIIPGLQSTCVSAHENLMLGGIFPVHGYGAGHRDDNECGALNPYSIEFALAMIYTIERLNADERILPNISLGYVIFDSCGKDTIGMSQALQFVTVTREHHRAAIEKWRDIAAAQIDSTRAGNPRNKSETNGRSNPRQMLFAAGKPRDRGEVRATRQVHIDESGQLSPTVDATGIDDDIATDEHKKCSTKDVVGVIGPIYSETSELVAPILGVLQIPQVSPSSGSDDLSITRELPYFLRTAPPDINQVHAILALVQRYGWSYVAVLATVDGNGEHLAHILEVEAKKMSICFSVRLWLAMDVGGENLHRFSAQLHAQDANVIISFIRPDKLYAVRLDLERMGTPTDRFVWLYIIESATHYIGSLERVSDGAIFLRTWSPVDQSDFSNWLSSMTLGNYGHIRWFRQYWEKTQNCSFVEGTCTEDETVVISHQKRLLEITDITYNIRVARRGPRHEFCGTPHLQSKLSDKVPRIDTRCDLCDK</sequence>
<feature type="domain" description="Receptor ligand binding region" evidence="9">
    <location>
        <begin position="198"/>
        <end position="387"/>
    </location>
</feature>
<evidence type="ECO:0000259" key="9">
    <source>
        <dbReference type="Pfam" id="PF01094"/>
    </source>
</evidence>
<dbReference type="InterPro" id="IPR001828">
    <property type="entry name" value="ANF_lig-bd_rcpt"/>
</dbReference>
<dbReference type="InterPro" id="IPR028082">
    <property type="entry name" value="Peripla_BP_I"/>
</dbReference>
<dbReference type="Gene3D" id="3.40.50.2300">
    <property type="match status" value="3"/>
</dbReference>
<dbReference type="Proteomes" id="UP000695022">
    <property type="component" value="Unplaced"/>
</dbReference>
<evidence type="ECO:0000313" key="10">
    <source>
        <dbReference type="Proteomes" id="UP000695022"/>
    </source>
</evidence>
<evidence type="ECO:0000256" key="4">
    <source>
        <dbReference type="ARBA" id="ARBA00023136"/>
    </source>
</evidence>
<dbReference type="InterPro" id="IPR050726">
    <property type="entry name" value="mGluR"/>
</dbReference>
<dbReference type="InterPro" id="IPR000337">
    <property type="entry name" value="GPCR_3"/>
</dbReference>
<dbReference type="RefSeq" id="XP_014669839.1">
    <property type="nucleotide sequence ID" value="XM_014814353.1"/>
</dbReference>
<name>A0ABM1ECB8_PRICU</name>
<evidence type="ECO:0000256" key="3">
    <source>
        <dbReference type="ARBA" id="ARBA00022989"/>
    </source>
</evidence>
<keyword evidence="4 8" id="KW-0472">Membrane</keyword>
<evidence type="ECO:0000256" key="2">
    <source>
        <dbReference type="ARBA" id="ARBA00022692"/>
    </source>
</evidence>
<evidence type="ECO:0000256" key="7">
    <source>
        <dbReference type="SAM" id="MobiDB-lite"/>
    </source>
</evidence>
<dbReference type="PROSITE" id="PS51257">
    <property type="entry name" value="PROKAR_LIPOPROTEIN"/>
    <property type="match status" value="1"/>
</dbReference>
<evidence type="ECO:0000256" key="8">
    <source>
        <dbReference type="SAM" id="Phobius"/>
    </source>
</evidence>
<dbReference type="PANTHER" id="PTHR24060">
    <property type="entry name" value="METABOTROPIC GLUTAMATE RECEPTOR"/>
    <property type="match status" value="1"/>
</dbReference>
<evidence type="ECO:0000256" key="5">
    <source>
        <dbReference type="ARBA" id="ARBA00023170"/>
    </source>
</evidence>
<keyword evidence="5" id="KW-0675">Receptor</keyword>
<feature type="domain" description="Receptor ligand binding region" evidence="9">
    <location>
        <begin position="75"/>
        <end position="119"/>
    </location>
</feature>
<keyword evidence="6" id="KW-0325">Glycoprotein</keyword>
<comment type="subcellular location">
    <subcellularLocation>
        <location evidence="1">Membrane</location>
        <topology evidence="1">Multi-pass membrane protein</topology>
    </subcellularLocation>
</comment>
<dbReference type="SUPFAM" id="SSF53822">
    <property type="entry name" value="Periplasmic binding protein-like I"/>
    <property type="match status" value="1"/>
</dbReference>
<dbReference type="PRINTS" id="PR00248">
    <property type="entry name" value="GPCRMGR"/>
</dbReference>
<accession>A0ABM1ECB8</accession>
<evidence type="ECO:0000313" key="11">
    <source>
        <dbReference type="RefSeq" id="XP_014669839.1"/>
    </source>
</evidence>
<dbReference type="GeneID" id="106810884"/>
<keyword evidence="10" id="KW-1185">Reference proteome</keyword>
<protein>
    <submittedName>
        <fullName evidence="11">Metabotropic glutamate receptor 2-like</fullName>
    </submittedName>
</protein>
<feature type="transmembrane region" description="Helical" evidence="8">
    <location>
        <begin position="7"/>
        <end position="28"/>
    </location>
</feature>
<gene>
    <name evidence="11" type="primary">LOC106810884</name>
</gene>
<keyword evidence="3 8" id="KW-1133">Transmembrane helix</keyword>
<reference evidence="11" key="1">
    <citation type="submission" date="2025-08" db="UniProtKB">
        <authorList>
            <consortium name="RefSeq"/>
        </authorList>
    </citation>
    <scope>IDENTIFICATION</scope>
</reference>
<keyword evidence="2 8" id="KW-0812">Transmembrane</keyword>
<evidence type="ECO:0000256" key="6">
    <source>
        <dbReference type="ARBA" id="ARBA00023180"/>
    </source>
</evidence>
<proteinExistence type="predicted"/>
<feature type="region of interest" description="Disordered" evidence="7">
    <location>
        <begin position="140"/>
        <end position="162"/>
    </location>
</feature>
<dbReference type="Pfam" id="PF01094">
    <property type="entry name" value="ANF_receptor"/>
    <property type="match status" value="2"/>
</dbReference>
<evidence type="ECO:0000256" key="1">
    <source>
        <dbReference type="ARBA" id="ARBA00004141"/>
    </source>
</evidence>
<organism evidence="10 11">
    <name type="scientific">Priapulus caudatus</name>
    <name type="common">Priapulid worm</name>
    <dbReference type="NCBI Taxonomy" id="37621"/>
    <lineage>
        <taxon>Eukaryota</taxon>
        <taxon>Metazoa</taxon>
        <taxon>Ecdysozoa</taxon>
        <taxon>Scalidophora</taxon>
        <taxon>Priapulida</taxon>
        <taxon>Priapulimorpha</taxon>
        <taxon>Priapulimorphida</taxon>
        <taxon>Priapulidae</taxon>
        <taxon>Priapulus</taxon>
    </lineage>
</organism>